<keyword evidence="5" id="KW-1185">Reference proteome</keyword>
<feature type="region of interest" description="Disordered" evidence="1">
    <location>
        <begin position="434"/>
        <end position="547"/>
    </location>
</feature>
<name>A0AAD8APE7_BIOPF</name>
<feature type="region of interest" description="Disordered" evidence="1">
    <location>
        <begin position="134"/>
        <end position="183"/>
    </location>
</feature>
<feature type="chain" id="PRO_5042044856" evidence="3">
    <location>
        <begin position="22"/>
        <end position="690"/>
    </location>
</feature>
<feature type="compositionally biased region" description="Low complexity" evidence="1">
    <location>
        <begin position="441"/>
        <end position="457"/>
    </location>
</feature>
<keyword evidence="2" id="KW-1133">Transmembrane helix</keyword>
<evidence type="ECO:0000256" key="3">
    <source>
        <dbReference type="SAM" id="SignalP"/>
    </source>
</evidence>
<feature type="region of interest" description="Disordered" evidence="1">
    <location>
        <begin position="579"/>
        <end position="606"/>
    </location>
</feature>
<feature type="compositionally biased region" description="Basic and acidic residues" evidence="1">
    <location>
        <begin position="287"/>
        <end position="307"/>
    </location>
</feature>
<keyword evidence="2" id="KW-0812">Transmembrane</keyword>
<feature type="transmembrane region" description="Helical" evidence="2">
    <location>
        <begin position="102"/>
        <end position="127"/>
    </location>
</feature>
<reference evidence="4" key="1">
    <citation type="journal article" date="2023" name="PLoS Negl. Trop. Dis.">
        <title>A genome sequence for Biomphalaria pfeifferi, the major vector snail for the human-infecting parasite Schistosoma mansoni.</title>
        <authorList>
            <person name="Bu L."/>
            <person name="Lu L."/>
            <person name="Laidemitt M.R."/>
            <person name="Zhang S.M."/>
            <person name="Mutuku M."/>
            <person name="Mkoji G."/>
            <person name="Steinauer M."/>
            <person name="Loker E.S."/>
        </authorList>
    </citation>
    <scope>NUCLEOTIDE SEQUENCE</scope>
    <source>
        <strain evidence="4">KasaAsao</strain>
    </source>
</reference>
<accession>A0AAD8APE7</accession>
<feature type="region of interest" description="Disordered" evidence="1">
    <location>
        <begin position="658"/>
        <end position="690"/>
    </location>
</feature>
<feature type="compositionally biased region" description="Basic and acidic residues" evidence="1">
    <location>
        <begin position="379"/>
        <end position="395"/>
    </location>
</feature>
<protein>
    <submittedName>
        <fullName evidence="4">Uncharacterized protein</fullName>
    </submittedName>
</protein>
<reference evidence="4" key="2">
    <citation type="submission" date="2023-04" db="EMBL/GenBank/DDBJ databases">
        <authorList>
            <person name="Bu L."/>
            <person name="Lu L."/>
            <person name="Laidemitt M.R."/>
            <person name="Zhang S.M."/>
            <person name="Mutuku M."/>
            <person name="Mkoji G."/>
            <person name="Steinauer M."/>
            <person name="Loker E.S."/>
        </authorList>
    </citation>
    <scope>NUCLEOTIDE SEQUENCE</scope>
    <source>
        <strain evidence="4">KasaAsao</strain>
        <tissue evidence="4">Whole Snail</tissue>
    </source>
</reference>
<feature type="compositionally biased region" description="Low complexity" evidence="1">
    <location>
        <begin position="471"/>
        <end position="488"/>
    </location>
</feature>
<feature type="compositionally biased region" description="Low complexity" evidence="1">
    <location>
        <begin position="155"/>
        <end position="169"/>
    </location>
</feature>
<sequence length="690" mass="76816">MLRCSLSVECSLLSLFNAAISMLLSDQEVEYRHLKHLNCGVLYRYLRQNDLPKAYKLNSVDHQYLNMSNSNDSSTTTNETSTTVQESTSFFSSTTQVQDLPVIVGSVVGGVVFLLLIIIVTVVIVRWRKRKTSRRKSPAPLPDLRAQSIEPLDKSTQGSPSSTPTTSEQHSPRASHDNSFGVDTDIEMSRDSLSHLPDISKTEIHLPGHSPNWNITSGPLINKAISESNINRTPRNQPMISTNDENSSMDYMDMNSNSIRPFAHKFLSQRYVNLQNDTSKLNLSSDTSHESLVAKDSPKKSKTKEQDSLEEDIPQEDYINMSNDLFHKPTDKVIKAEKSGEIANKPNNEDIRVEEGQQNSYINMAEIDIKPPALLSATDTRKEVSSNADTDRKYSNESTDNAEPEDYINVETVVIPFKGENNNQVLNSRSNVSTPYKQEMSPKPSNNSLVVSSPLNKYNHSKPSNNKSIGPQLLNQNNSSLTSLNNPSAIPFNKKDSFKTSDTDSRVPTLLKQETQPREKTSNISSLAPERNQIARDDADSSDSEPLEDYVNVEEKFQPPHFSNSATQKETIPQNEILKESSSSNSLPGVKQGPPTLPKSKAAKNISDELVRTKPSSNKINLHKQQTIAEVQEDNSIYENADEKPPKNLELLKPQTNFKDNAGKISPKLNALLSNSQGMQRKPAVSPKPK</sequence>
<dbReference type="AlphaFoldDB" id="A0AAD8APE7"/>
<evidence type="ECO:0000256" key="2">
    <source>
        <dbReference type="SAM" id="Phobius"/>
    </source>
</evidence>
<keyword evidence="3" id="KW-0732">Signal</keyword>
<keyword evidence="2" id="KW-0472">Membrane</keyword>
<evidence type="ECO:0000313" key="4">
    <source>
        <dbReference type="EMBL" id="KAK0040001.1"/>
    </source>
</evidence>
<feature type="compositionally biased region" description="Basic and acidic residues" evidence="1">
    <location>
        <begin position="493"/>
        <end position="505"/>
    </location>
</feature>
<dbReference type="EMBL" id="JASAOG010000366">
    <property type="protein sequence ID" value="KAK0040001.1"/>
    <property type="molecule type" value="Genomic_DNA"/>
</dbReference>
<proteinExistence type="predicted"/>
<feature type="region of interest" description="Disordered" evidence="1">
    <location>
        <begin position="281"/>
        <end position="315"/>
    </location>
</feature>
<organism evidence="4 5">
    <name type="scientific">Biomphalaria pfeifferi</name>
    <name type="common">Bloodfluke planorb</name>
    <name type="synonym">Freshwater snail</name>
    <dbReference type="NCBI Taxonomy" id="112525"/>
    <lineage>
        <taxon>Eukaryota</taxon>
        <taxon>Metazoa</taxon>
        <taxon>Spiralia</taxon>
        <taxon>Lophotrochozoa</taxon>
        <taxon>Mollusca</taxon>
        <taxon>Gastropoda</taxon>
        <taxon>Heterobranchia</taxon>
        <taxon>Euthyneura</taxon>
        <taxon>Panpulmonata</taxon>
        <taxon>Hygrophila</taxon>
        <taxon>Lymnaeoidea</taxon>
        <taxon>Planorbidae</taxon>
        <taxon>Biomphalaria</taxon>
    </lineage>
</organism>
<comment type="caution">
    <text evidence="4">The sequence shown here is derived from an EMBL/GenBank/DDBJ whole genome shotgun (WGS) entry which is preliminary data.</text>
</comment>
<feature type="signal peptide" evidence="3">
    <location>
        <begin position="1"/>
        <end position="21"/>
    </location>
</feature>
<evidence type="ECO:0000256" key="1">
    <source>
        <dbReference type="SAM" id="MobiDB-lite"/>
    </source>
</evidence>
<gene>
    <name evidence="4" type="ORF">Bpfe_030570</name>
</gene>
<evidence type="ECO:0000313" key="5">
    <source>
        <dbReference type="Proteomes" id="UP001233172"/>
    </source>
</evidence>
<dbReference type="Proteomes" id="UP001233172">
    <property type="component" value="Unassembled WGS sequence"/>
</dbReference>
<feature type="region of interest" description="Disordered" evidence="1">
    <location>
        <begin position="378"/>
        <end position="407"/>
    </location>
</feature>